<dbReference type="Pfam" id="PF05028">
    <property type="entry name" value="PARG_cat_C"/>
    <property type="match status" value="1"/>
</dbReference>
<reference evidence="3" key="1">
    <citation type="submission" date="2021-02" db="EMBL/GenBank/DDBJ databases">
        <authorList>
            <person name="Nowell W R."/>
        </authorList>
    </citation>
    <scope>NUCLEOTIDE SEQUENCE</scope>
</reference>
<dbReference type="SUPFAM" id="SSF54001">
    <property type="entry name" value="Cysteine proteinases"/>
    <property type="match status" value="1"/>
</dbReference>
<dbReference type="GO" id="GO:0006282">
    <property type="term" value="P:regulation of DNA repair"/>
    <property type="evidence" value="ECO:0007669"/>
    <property type="project" value="InterPro"/>
</dbReference>
<dbReference type="PROSITE" id="PS00973">
    <property type="entry name" value="USP_2"/>
    <property type="match status" value="1"/>
</dbReference>
<dbReference type="EMBL" id="CAJOBA010035031">
    <property type="protein sequence ID" value="CAF3996748.1"/>
    <property type="molecule type" value="Genomic_DNA"/>
</dbReference>
<dbReference type="Proteomes" id="UP000682733">
    <property type="component" value="Unassembled WGS sequence"/>
</dbReference>
<evidence type="ECO:0000259" key="1">
    <source>
        <dbReference type="PROSITE" id="PS50235"/>
    </source>
</evidence>
<sequence>MVDLILNLPSICGETPILLKSNSNLSVTFTQEQCAALLSCAFFCVFPNRQLHLTYRSVNFHTDNSGRRSIKCVAIDAIHFEQPEQQYTIANIERELVKSYCAFSGWDETIVSSLGVATGHWGCGIFNGDKQLKACSTTFYNLPDNQIHVPSNFVGLINAGVTCYMNAILQQLFMIEEICITVLQVRVEDIQSKPNIVNKACYKRELFTHIPLAFDSNFRVQNNLMNSLQSYFKAELLNGNEQYACEGCKLKVDAEKQISLDELPEFFVFQIKRFEYIDGISSRKINEYFSFPRDLSMKQFISPMHAHEKNTNYKLAGIVNHDGVSLAVGHYYSFIFNKLDDQWYLFNDTSVTRCPELHTDIGLEEACFGGINKDHTDYLTATAYMLFYERVIQRPLSVINKTQTEEIVSNNAPVSPLNSRTIGFNIDHFTTSTPCIKKPTQSNMYIKKSILRSAKSDHSILLEPNTLEKARKACTSTITLEASLNDSLDEMLFHSTKKQQTSPGE</sequence>
<dbReference type="PROSITE" id="PS50235">
    <property type="entry name" value="USP_3"/>
    <property type="match status" value="1"/>
</dbReference>
<dbReference type="Proteomes" id="UP000677228">
    <property type="component" value="Unassembled WGS sequence"/>
</dbReference>
<comment type="caution">
    <text evidence="3">The sequence shown here is derived from an EMBL/GenBank/DDBJ whole genome shotgun (WGS) entry which is preliminary data.</text>
</comment>
<dbReference type="GO" id="GO:0005634">
    <property type="term" value="C:nucleus"/>
    <property type="evidence" value="ECO:0007669"/>
    <property type="project" value="TreeGrafter"/>
</dbReference>
<dbReference type="AlphaFoldDB" id="A0A8S2NCI1"/>
<dbReference type="InterPro" id="IPR038765">
    <property type="entry name" value="Papain-like_cys_pep_sf"/>
</dbReference>
<dbReference type="InterPro" id="IPR001394">
    <property type="entry name" value="Peptidase_C19_UCH"/>
</dbReference>
<evidence type="ECO:0000313" key="4">
    <source>
        <dbReference type="Proteomes" id="UP000682733"/>
    </source>
</evidence>
<dbReference type="EMBL" id="CAJNOK010013501">
    <property type="protein sequence ID" value="CAF1185598.1"/>
    <property type="molecule type" value="Genomic_DNA"/>
</dbReference>
<dbReference type="Pfam" id="PF00443">
    <property type="entry name" value="UCH"/>
    <property type="match status" value="2"/>
</dbReference>
<dbReference type="Gene3D" id="3.90.70.10">
    <property type="entry name" value="Cysteine proteinases"/>
    <property type="match status" value="2"/>
</dbReference>
<dbReference type="GO" id="GO:0016579">
    <property type="term" value="P:protein deubiquitination"/>
    <property type="evidence" value="ECO:0007669"/>
    <property type="project" value="InterPro"/>
</dbReference>
<gene>
    <name evidence="2" type="ORF">OVA965_LOCUS23278</name>
    <name evidence="3" type="ORF">TMI583_LOCUS23996</name>
</gene>
<proteinExistence type="predicted"/>
<dbReference type="InterPro" id="IPR028889">
    <property type="entry name" value="USP"/>
</dbReference>
<protein>
    <recommendedName>
        <fullName evidence="1">USP domain-containing protein</fullName>
    </recommendedName>
</protein>
<dbReference type="InterPro" id="IPR018200">
    <property type="entry name" value="USP_CS"/>
</dbReference>
<feature type="domain" description="USP" evidence="1">
    <location>
        <begin position="1"/>
        <end position="391"/>
    </location>
</feature>
<dbReference type="GO" id="GO:0005829">
    <property type="term" value="C:cytosol"/>
    <property type="evidence" value="ECO:0007669"/>
    <property type="project" value="TreeGrafter"/>
</dbReference>
<dbReference type="InterPro" id="IPR046372">
    <property type="entry name" value="PARG_cat_C"/>
</dbReference>
<dbReference type="GO" id="GO:0004843">
    <property type="term" value="F:cysteine-type deubiquitinase activity"/>
    <property type="evidence" value="ECO:0007669"/>
    <property type="project" value="InterPro"/>
</dbReference>
<evidence type="ECO:0000313" key="3">
    <source>
        <dbReference type="EMBL" id="CAF3996748.1"/>
    </source>
</evidence>
<dbReference type="PANTHER" id="PTHR24006">
    <property type="entry name" value="UBIQUITIN CARBOXYL-TERMINAL HYDROLASE"/>
    <property type="match status" value="1"/>
</dbReference>
<dbReference type="GO" id="GO:0004649">
    <property type="term" value="F:poly(ADP-ribose) glycohydrolase activity"/>
    <property type="evidence" value="ECO:0007669"/>
    <property type="project" value="InterPro"/>
</dbReference>
<accession>A0A8S2NCI1</accession>
<name>A0A8S2NCI1_9BILA</name>
<organism evidence="3 4">
    <name type="scientific">Didymodactylos carnosus</name>
    <dbReference type="NCBI Taxonomy" id="1234261"/>
    <lineage>
        <taxon>Eukaryota</taxon>
        <taxon>Metazoa</taxon>
        <taxon>Spiralia</taxon>
        <taxon>Gnathifera</taxon>
        <taxon>Rotifera</taxon>
        <taxon>Eurotatoria</taxon>
        <taxon>Bdelloidea</taxon>
        <taxon>Philodinida</taxon>
        <taxon>Philodinidae</taxon>
        <taxon>Didymodactylos</taxon>
    </lineage>
</organism>
<dbReference type="InterPro" id="IPR050164">
    <property type="entry name" value="Peptidase_C19"/>
</dbReference>
<evidence type="ECO:0000313" key="2">
    <source>
        <dbReference type="EMBL" id="CAF1185598.1"/>
    </source>
</evidence>